<protein>
    <submittedName>
        <fullName evidence="1">Uncharacterized protein</fullName>
    </submittedName>
</protein>
<sequence length="193" mass="22387">MVHFETKIAFIHHPFPILDKWVWTGGGKHAIRKPTGRFHNLLFKNRFHRKWYPNQRGIDFEKYLEALGVPDKGLRGGPGGILSGFGCEDFSLAYCKNEIWAGHCFLSEAYLRERGVNIFGLEVGDSREKVEKTFLIDTKKRKKIRVWGNSDAILNIHFDLNDRVVGMRFFQDVTLYRQCLTMPKPIGRPFSTN</sequence>
<keyword evidence="2" id="KW-1185">Reference proteome</keyword>
<dbReference type="EMBL" id="JAMXIB010000002">
    <property type="protein sequence ID" value="MCO5723893.1"/>
    <property type="molecule type" value="Genomic_DNA"/>
</dbReference>
<dbReference type="Proteomes" id="UP001206312">
    <property type="component" value="Unassembled WGS sequence"/>
</dbReference>
<proteinExistence type="predicted"/>
<evidence type="ECO:0000313" key="1">
    <source>
        <dbReference type="EMBL" id="MCO5723893.1"/>
    </source>
</evidence>
<accession>A0ABT1AX20</accession>
<name>A0ABT1AX20_9FLAO</name>
<reference evidence="1 2" key="1">
    <citation type="submission" date="2022-06" db="EMBL/GenBank/DDBJ databases">
        <authorList>
            <person name="Xuan X."/>
        </authorList>
    </citation>
    <scope>NUCLEOTIDE SEQUENCE [LARGE SCALE GENOMIC DNA]</scope>
    <source>
        <strain evidence="1 2">2V75</strain>
    </source>
</reference>
<comment type="caution">
    <text evidence="1">The sequence shown here is derived from an EMBL/GenBank/DDBJ whole genome shotgun (WGS) entry which is preliminary data.</text>
</comment>
<organism evidence="1 2">
    <name type="scientific">Robiginitalea marina</name>
    <dbReference type="NCBI Taxonomy" id="2954105"/>
    <lineage>
        <taxon>Bacteria</taxon>
        <taxon>Pseudomonadati</taxon>
        <taxon>Bacteroidota</taxon>
        <taxon>Flavobacteriia</taxon>
        <taxon>Flavobacteriales</taxon>
        <taxon>Flavobacteriaceae</taxon>
        <taxon>Robiginitalea</taxon>
    </lineage>
</organism>
<evidence type="ECO:0000313" key="2">
    <source>
        <dbReference type="Proteomes" id="UP001206312"/>
    </source>
</evidence>
<gene>
    <name evidence="1" type="ORF">NG653_03430</name>
</gene>
<dbReference type="RefSeq" id="WP_252740267.1">
    <property type="nucleotide sequence ID" value="NZ_JAMXIB010000002.1"/>
</dbReference>